<dbReference type="RefSeq" id="WP_293392072.1">
    <property type="nucleotide sequence ID" value="NZ_CATZLJ010000039.1"/>
</dbReference>
<protein>
    <recommendedName>
        <fullName evidence="3">DUF3783 domain-containing protein</fullName>
    </recommendedName>
</protein>
<dbReference type="EMBL" id="MNTG01000024">
    <property type="protein sequence ID" value="OLA38218.1"/>
    <property type="molecule type" value="Genomic_DNA"/>
</dbReference>
<evidence type="ECO:0000313" key="1">
    <source>
        <dbReference type="EMBL" id="OLA38218.1"/>
    </source>
</evidence>
<evidence type="ECO:0000313" key="2">
    <source>
        <dbReference type="Proteomes" id="UP000186777"/>
    </source>
</evidence>
<dbReference type="Proteomes" id="UP000186777">
    <property type="component" value="Unassembled WGS sequence"/>
</dbReference>
<proteinExistence type="predicted"/>
<reference evidence="1 2" key="1">
    <citation type="journal article" date="2016" name="Nat. Biotechnol.">
        <title>Measurement of bacterial replication rates in microbial communities.</title>
        <authorList>
            <person name="Brown C.T."/>
            <person name="Olm M.R."/>
            <person name="Thomas B.C."/>
            <person name="Banfield J.F."/>
        </authorList>
    </citation>
    <scope>NUCLEOTIDE SEQUENCE [LARGE SCALE GENOMIC DNA]</scope>
    <source>
        <strain evidence="1">46_33</strain>
    </source>
</reference>
<dbReference type="InterPro" id="IPR016621">
    <property type="entry name" value="UCP014543"/>
</dbReference>
<evidence type="ECO:0008006" key="3">
    <source>
        <dbReference type="Google" id="ProtNLM"/>
    </source>
</evidence>
<name>A0A1Q6R771_9FIRM</name>
<comment type="caution">
    <text evidence="1">The sequence shown here is derived from an EMBL/GenBank/DDBJ whole genome shotgun (WGS) entry which is preliminary data.</text>
</comment>
<accession>A0A1Q6R771</accession>
<dbReference type="STRING" id="626940.BHW43_03750"/>
<organism evidence="1 2">
    <name type="scientific">Phascolarctobacterium succinatutens</name>
    <dbReference type="NCBI Taxonomy" id="626940"/>
    <lineage>
        <taxon>Bacteria</taxon>
        <taxon>Bacillati</taxon>
        <taxon>Bacillota</taxon>
        <taxon>Negativicutes</taxon>
        <taxon>Acidaminococcales</taxon>
        <taxon>Acidaminococcaceae</taxon>
        <taxon>Phascolarctobacterium</taxon>
    </lineage>
</organism>
<dbReference type="AlphaFoldDB" id="A0A1Q6R771"/>
<gene>
    <name evidence="1" type="ORF">BHW43_03750</name>
</gene>
<sequence>MQKIILAYNFTPERLQALKLICMMLRTQLRAVTREELLQPVGYLAGLPEVASVSEAYSGDEGQEEMLLMCGFSRQDLDRLLAAVKKGKLRQVALKAMLTPTNCTWSGLQLLQELSQEHAYMHGKNAGK</sequence>
<dbReference type="Pfam" id="PF12646">
    <property type="entry name" value="DUF3783"/>
    <property type="match status" value="1"/>
</dbReference>